<dbReference type="AlphaFoldDB" id="A0A316YX36"/>
<dbReference type="InParanoid" id="A0A316YX36"/>
<protein>
    <submittedName>
        <fullName evidence="1">Uncharacterized protein</fullName>
    </submittedName>
</protein>
<organism evidence="1 2">
    <name type="scientific">Acaromyces ingoldii</name>
    <dbReference type="NCBI Taxonomy" id="215250"/>
    <lineage>
        <taxon>Eukaryota</taxon>
        <taxon>Fungi</taxon>
        <taxon>Dikarya</taxon>
        <taxon>Basidiomycota</taxon>
        <taxon>Ustilaginomycotina</taxon>
        <taxon>Exobasidiomycetes</taxon>
        <taxon>Exobasidiales</taxon>
        <taxon>Cryptobasidiaceae</taxon>
        <taxon>Acaromyces</taxon>
    </lineage>
</organism>
<evidence type="ECO:0000313" key="2">
    <source>
        <dbReference type="Proteomes" id="UP000245768"/>
    </source>
</evidence>
<accession>A0A316YX36</accession>
<gene>
    <name evidence="1" type="ORF">FA10DRAFT_28375</name>
</gene>
<dbReference type="EMBL" id="KZ819634">
    <property type="protein sequence ID" value="PWN93672.1"/>
    <property type="molecule type" value="Genomic_DNA"/>
</dbReference>
<sequence>MLTVVRIGCRARSSAAIRCLRLPSSCLVSFVQTLRYVANALTYHHFWFGPAMAPFLEQRHQLLQVFKSCIGQPRRVCSEEFHVFWRQLHLFFVPEHKITKEVYIGPVLWLPPPLLRDFNLLRGGRLNFMQLRPLVRGR</sequence>
<evidence type="ECO:0000313" key="1">
    <source>
        <dbReference type="EMBL" id="PWN93672.1"/>
    </source>
</evidence>
<dbReference type="GeneID" id="37045783"/>
<dbReference type="Proteomes" id="UP000245768">
    <property type="component" value="Unassembled WGS sequence"/>
</dbReference>
<keyword evidence="2" id="KW-1185">Reference proteome</keyword>
<dbReference type="RefSeq" id="XP_025380870.1">
    <property type="nucleotide sequence ID" value="XM_025523867.1"/>
</dbReference>
<reference evidence="1 2" key="1">
    <citation type="journal article" date="2018" name="Mol. Biol. Evol.">
        <title>Broad Genomic Sampling Reveals a Smut Pathogenic Ancestry of the Fungal Clade Ustilaginomycotina.</title>
        <authorList>
            <person name="Kijpornyongpan T."/>
            <person name="Mondo S.J."/>
            <person name="Barry K."/>
            <person name="Sandor L."/>
            <person name="Lee J."/>
            <person name="Lipzen A."/>
            <person name="Pangilinan J."/>
            <person name="LaButti K."/>
            <person name="Hainaut M."/>
            <person name="Henrissat B."/>
            <person name="Grigoriev I.V."/>
            <person name="Spatafora J.W."/>
            <person name="Aime M.C."/>
        </authorList>
    </citation>
    <scope>NUCLEOTIDE SEQUENCE [LARGE SCALE GENOMIC DNA]</scope>
    <source>
        <strain evidence="1 2">MCA 4198</strain>
    </source>
</reference>
<proteinExistence type="predicted"/>
<name>A0A316YX36_9BASI</name>